<dbReference type="AlphaFoldDB" id="A0A1E1LGL9"/>
<dbReference type="EMBL" id="FJUW01000051">
    <property type="protein sequence ID" value="CZT09647.1"/>
    <property type="molecule type" value="Genomic_DNA"/>
</dbReference>
<evidence type="ECO:0000313" key="2">
    <source>
        <dbReference type="EMBL" id="CZT09647.1"/>
    </source>
</evidence>
<keyword evidence="3" id="KW-1185">Reference proteome</keyword>
<protein>
    <recommendedName>
        <fullName evidence="1">2EXR domain-containing protein</fullName>
    </recommendedName>
</protein>
<gene>
    <name evidence="2" type="ORF">RCO7_03737</name>
</gene>
<reference evidence="3" key="1">
    <citation type="submission" date="2016-03" db="EMBL/GenBank/DDBJ databases">
        <authorList>
            <person name="Ploux O."/>
        </authorList>
    </citation>
    <scope>NUCLEOTIDE SEQUENCE [LARGE SCALE GENOMIC DNA]</scope>
    <source>
        <strain evidence="3">UK7</strain>
    </source>
</reference>
<feature type="domain" description="2EXR" evidence="1">
    <location>
        <begin position="157"/>
        <end position="255"/>
    </location>
</feature>
<dbReference type="Proteomes" id="UP000178129">
    <property type="component" value="Unassembled WGS sequence"/>
</dbReference>
<comment type="caution">
    <text evidence="2">The sequence shown here is derived from an EMBL/GenBank/DDBJ whole genome shotgun (WGS) entry which is preliminary data.</text>
</comment>
<dbReference type="PANTHER" id="PTHR35910">
    <property type="entry name" value="2EXR DOMAIN-CONTAINING PROTEIN"/>
    <property type="match status" value="1"/>
</dbReference>
<evidence type="ECO:0000259" key="1">
    <source>
        <dbReference type="Pfam" id="PF20150"/>
    </source>
</evidence>
<accession>A0A1E1LGL9</accession>
<evidence type="ECO:0000313" key="3">
    <source>
        <dbReference type="Proteomes" id="UP000178129"/>
    </source>
</evidence>
<dbReference type="InParanoid" id="A0A1E1LGL9"/>
<organism evidence="2 3">
    <name type="scientific">Rhynchosporium graminicola</name>
    <dbReference type="NCBI Taxonomy" id="2792576"/>
    <lineage>
        <taxon>Eukaryota</taxon>
        <taxon>Fungi</taxon>
        <taxon>Dikarya</taxon>
        <taxon>Ascomycota</taxon>
        <taxon>Pezizomycotina</taxon>
        <taxon>Leotiomycetes</taxon>
        <taxon>Helotiales</taxon>
        <taxon>Ploettnerulaceae</taxon>
        <taxon>Rhynchosporium</taxon>
    </lineage>
</organism>
<name>A0A1E1LGL9_9HELO</name>
<dbReference type="InterPro" id="IPR045518">
    <property type="entry name" value="2EXR"/>
</dbReference>
<dbReference type="PANTHER" id="PTHR35910:SF6">
    <property type="entry name" value="2EXR DOMAIN-CONTAINING PROTEIN"/>
    <property type="match status" value="1"/>
</dbReference>
<proteinExistence type="predicted"/>
<dbReference type="Pfam" id="PF20150">
    <property type="entry name" value="2EXR"/>
    <property type="match status" value="1"/>
</dbReference>
<sequence>MGPEVLYYQDCIRQSLRSFLFYSEDGEKEVVLCYAKDAHPRTHMAIHQHKTCVRTPKLEVNMGFDADRKIPIRYWSIESNNKRAAQGVLVRGTAARPLDPNPAKAAQMAQAFHYDKSFGDHEIVISALSELEKNPQRAYAICNSYETARMSLAANEFVLFPFLPLELRRQIWKYASDHTRFIQIVHQSPPDAPVSKILHKFYKVARPSCQPPPMLHASSESRREGLMYYKQFKLEFRFPDDPEKRVYFNPTVDILLFATGTCTGTLIQFCRIAFLRNQKFRRVAITSSRRFADCCDHYFCWRRRSSPGNPGLDFVSEPIDILRGINTSGNAAPPANWGRSMHVPRLRKDPSSMRFFPGISGLEEVIHVMDTYLDKPQQVDNTTTFRIADTSIVTDATEKKFLATTVELMRRYSSGEHAEWETPDTNTWLGSTLPEFSYINLTSIKPFENGNIIKEYELWDCHELERSAILRGDVRRVLESITGCHIFFPTKVIGVDRDNNMERLEYGIGGPTNTAVQAGSIAVDIIADDKASWCPSFRRYLQDGCKDLIPSTINNQTLARLSIAAPRTKVPNRLIRRGRAAYLNKSPLLVALEQIHSLEPLEARSSYDAKLVFPPNTDKIELHKWWLVDRYYRRVYVDWIERKVWDPDRDDSD</sequence>